<gene>
    <name evidence="9" type="ORF">PIB30_021678</name>
</gene>
<dbReference type="Gene3D" id="3.80.10.10">
    <property type="entry name" value="Ribonuclease Inhibitor"/>
    <property type="match status" value="1"/>
</dbReference>
<proteinExistence type="predicted"/>
<dbReference type="SUPFAM" id="SSF52058">
    <property type="entry name" value="L domain-like"/>
    <property type="match status" value="1"/>
</dbReference>
<keyword evidence="6 7" id="KW-0472">Membrane</keyword>
<dbReference type="InterPro" id="IPR011009">
    <property type="entry name" value="Kinase-like_dom_sf"/>
</dbReference>
<feature type="transmembrane region" description="Helical" evidence="7">
    <location>
        <begin position="141"/>
        <end position="162"/>
    </location>
</feature>
<reference evidence="9 10" key="1">
    <citation type="journal article" date="2023" name="Plants (Basel)">
        <title>Bridging the Gap: Combining Genomics and Transcriptomics Approaches to Understand Stylosanthes scabra, an Orphan Legume from the Brazilian Caatinga.</title>
        <authorList>
            <person name="Ferreira-Neto J.R.C."/>
            <person name="da Silva M.D."/>
            <person name="Binneck E."/>
            <person name="de Melo N.F."/>
            <person name="da Silva R.H."/>
            <person name="de Melo A.L.T.M."/>
            <person name="Pandolfi V."/>
            <person name="Bustamante F.O."/>
            <person name="Brasileiro-Vidal A.C."/>
            <person name="Benko-Iseppon A.M."/>
        </authorList>
    </citation>
    <scope>NUCLEOTIDE SEQUENCE [LARGE SCALE GENOMIC DNA]</scope>
    <source>
        <tissue evidence="9">Leaves</tissue>
    </source>
</reference>
<dbReference type="Gene3D" id="3.30.200.20">
    <property type="entry name" value="Phosphorylase Kinase, domain 1"/>
    <property type="match status" value="1"/>
</dbReference>
<evidence type="ECO:0000259" key="8">
    <source>
        <dbReference type="PROSITE" id="PS50011"/>
    </source>
</evidence>
<evidence type="ECO:0000313" key="10">
    <source>
        <dbReference type="Proteomes" id="UP001341840"/>
    </source>
</evidence>
<evidence type="ECO:0000256" key="2">
    <source>
        <dbReference type="ARBA" id="ARBA00022614"/>
    </source>
</evidence>
<dbReference type="InterPro" id="IPR000719">
    <property type="entry name" value="Prot_kinase_dom"/>
</dbReference>
<keyword evidence="3 7" id="KW-0812">Transmembrane</keyword>
<evidence type="ECO:0000313" key="9">
    <source>
        <dbReference type="EMBL" id="MED6217881.1"/>
    </source>
</evidence>
<dbReference type="EMBL" id="JASCZI010271932">
    <property type="protein sequence ID" value="MED6217881.1"/>
    <property type="molecule type" value="Genomic_DNA"/>
</dbReference>
<dbReference type="InterPro" id="IPR001245">
    <property type="entry name" value="Ser-Thr/Tyr_kinase_cat_dom"/>
</dbReference>
<sequence length="447" mass="49539">MEMINCSSIEYPSFFGWCIDGSHRQLIKQSFLASMGFNQISGRIPDGIGKLINLTTLDLSKNNFSSIIPHELVNLTLLSSLNLSFNHLSSEVPVGGLFNNVTAISLTGNKDLWGGIPQLNFPPCPVSPLQKKHKRSIRKRVILSIAFGGVLITFVTFIGFLWRATSSNQWIFFIQFSWHWNFGAVYRGTLVQFERPVAVKVLNLQTRGASKSFVAECKPLGKIKHRNLVSILTCCSSVDYKGNDFKALVIELVSNGSLETLSHNNAEDGESTNLCLNLIQRVNIALDVAFTLDYLPNDSWEAVVHCDIKPSNVLLDDDMIAHLGDFGLARLVHDAASHSSSHQASSSAIKGTIRYIPPEYGAGGSVSIEGDMYSYGILLLEMITGKKPTDSMFGEGLSLHMFGNMAIPERITEIVDSRLLIPWSIDEQETRVTQDSKIWKRTLLRSV</sequence>
<evidence type="ECO:0000256" key="1">
    <source>
        <dbReference type="ARBA" id="ARBA00004370"/>
    </source>
</evidence>
<keyword evidence="4" id="KW-0677">Repeat</keyword>
<dbReference type="SUPFAM" id="SSF56112">
    <property type="entry name" value="Protein kinase-like (PK-like)"/>
    <property type="match status" value="1"/>
</dbReference>
<evidence type="ECO:0000256" key="6">
    <source>
        <dbReference type="ARBA" id="ARBA00023136"/>
    </source>
</evidence>
<dbReference type="InterPro" id="IPR051809">
    <property type="entry name" value="Plant_receptor-like_S/T_kinase"/>
</dbReference>
<keyword evidence="2" id="KW-0433">Leucine-rich repeat</keyword>
<dbReference type="Pfam" id="PF13855">
    <property type="entry name" value="LRR_8"/>
    <property type="match status" value="1"/>
</dbReference>
<dbReference type="Gene3D" id="1.10.510.10">
    <property type="entry name" value="Transferase(Phosphotransferase) domain 1"/>
    <property type="match status" value="1"/>
</dbReference>
<comment type="caution">
    <text evidence="9">The sequence shown here is derived from an EMBL/GenBank/DDBJ whole genome shotgun (WGS) entry which is preliminary data.</text>
</comment>
<name>A0ABU6Z7A3_9FABA</name>
<dbReference type="PANTHER" id="PTHR27008">
    <property type="entry name" value="OS04G0122200 PROTEIN"/>
    <property type="match status" value="1"/>
</dbReference>
<comment type="subcellular location">
    <subcellularLocation>
        <location evidence="1">Membrane</location>
    </subcellularLocation>
</comment>
<dbReference type="Proteomes" id="UP001341840">
    <property type="component" value="Unassembled WGS sequence"/>
</dbReference>
<organism evidence="9 10">
    <name type="scientific">Stylosanthes scabra</name>
    <dbReference type="NCBI Taxonomy" id="79078"/>
    <lineage>
        <taxon>Eukaryota</taxon>
        <taxon>Viridiplantae</taxon>
        <taxon>Streptophyta</taxon>
        <taxon>Embryophyta</taxon>
        <taxon>Tracheophyta</taxon>
        <taxon>Spermatophyta</taxon>
        <taxon>Magnoliopsida</taxon>
        <taxon>eudicotyledons</taxon>
        <taxon>Gunneridae</taxon>
        <taxon>Pentapetalae</taxon>
        <taxon>rosids</taxon>
        <taxon>fabids</taxon>
        <taxon>Fabales</taxon>
        <taxon>Fabaceae</taxon>
        <taxon>Papilionoideae</taxon>
        <taxon>50 kb inversion clade</taxon>
        <taxon>dalbergioids sensu lato</taxon>
        <taxon>Dalbergieae</taxon>
        <taxon>Pterocarpus clade</taxon>
        <taxon>Stylosanthes</taxon>
    </lineage>
</organism>
<evidence type="ECO:0000256" key="4">
    <source>
        <dbReference type="ARBA" id="ARBA00022737"/>
    </source>
</evidence>
<accession>A0ABU6Z7A3</accession>
<dbReference type="InterPro" id="IPR008271">
    <property type="entry name" value="Ser/Thr_kinase_AS"/>
</dbReference>
<dbReference type="PROSITE" id="PS00108">
    <property type="entry name" value="PROTEIN_KINASE_ST"/>
    <property type="match status" value="1"/>
</dbReference>
<dbReference type="InterPro" id="IPR001611">
    <property type="entry name" value="Leu-rich_rpt"/>
</dbReference>
<feature type="domain" description="Protein kinase" evidence="8">
    <location>
        <begin position="171"/>
        <end position="447"/>
    </location>
</feature>
<dbReference type="PROSITE" id="PS50011">
    <property type="entry name" value="PROTEIN_KINASE_DOM"/>
    <property type="match status" value="1"/>
</dbReference>
<evidence type="ECO:0000256" key="3">
    <source>
        <dbReference type="ARBA" id="ARBA00022692"/>
    </source>
</evidence>
<dbReference type="PROSITE" id="PS51450">
    <property type="entry name" value="LRR"/>
    <property type="match status" value="1"/>
</dbReference>
<keyword evidence="5 7" id="KW-1133">Transmembrane helix</keyword>
<protein>
    <recommendedName>
        <fullName evidence="8">Protein kinase domain-containing protein</fullName>
    </recommendedName>
</protein>
<dbReference type="PANTHER" id="PTHR27008:SF596">
    <property type="entry name" value="OS02G0215500 PROTEIN"/>
    <property type="match status" value="1"/>
</dbReference>
<dbReference type="InterPro" id="IPR032675">
    <property type="entry name" value="LRR_dom_sf"/>
</dbReference>
<evidence type="ECO:0000256" key="7">
    <source>
        <dbReference type="SAM" id="Phobius"/>
    </source>
</evidence>
<evidence type="ECO:0000256" key="5">
    <source>
        <dbReference type="ARBA" id="ARBA00022989"/>
    </source>
</evidence>
<keyword evidence="10" id="KW-1185">Reference proteome</keyword>
<dbReference type="SMART" id="SM00220">
    <property type="entry name" value="S_TKc"/>
    <property type="match status" value="1"/>
</dbReference>
<dbReference type="Pfam" id="PF07714">
    <property type="entry name" value="PK_Tyr_Ser-Thr"/>
    <property type="match status" value="1"/>
</dbReference>